<sequence length="92" mass="9916">MAEEKGVSLGVAPFEFRNASPDTMKVMRLVGKTTQVAGIFGGEIIAVRPETQEWGVQVIPLMDKETGAGRVYIRVESSDPQGGDRPGVTVRI</sequence>
<evidence type="ECO:0000313" key="1">
    <source>
        <dbReference type="EMBL" id="OGD63537.1"/>
    </source>
</evidence>
<dbReference type="EMBL" id="MEZK01000008">
    <property type="protein sequence ID" value="OGD63537.1"/>
    <property type="molecule type" value="Genomic_DNA"/>
</dbReference>
<comment type="caution">
    <text evidence="1">The sequence shown here is derived from an EMBL/GenBank/DDBJ whole genome shotgun (WGS) entry which is preliminary data.</text>
</comment>
<dbReference type="AlphaFoldDB" id="A0A1F5E808"/>
<proteinExistence type="predicted"/>
<organism evidence="1 2">
    <name type="scientific">Candidatus Beckwithbacteria bacterium RBG_13_42_9</name>
    <dbReference type="NCBI Taxonomy" id="1797457"/>
    <lineage>
        <taxon>Bacteria</taxon>
        <taxon>Candidatus Beckwithiibacteriota</taxon>
    </lineage>
</organism>
<evidence type="ECO:0000313" key="2">
    <source>
        <dbReference type="Proteomes" id="UP000177006"/>
    </source>
</evidence>
<protein>
    <submittedName>
        <fullName evidence="1">Uncharacterized protein</fullName>
    </submittedName>
</protein>
<gene>
    <name evidence="1" type="ORF">A2160_05040</name>
</gene>
<reference evidence="1 2" key="1">
    <citation type="journal article" date="2016" name="Nat. Commun.">
        <title>Thousands of microbial genomes shed light on interconnected biogeochemical processes in an aquifer system.</title>
        <authorList>
            <person name="Anantharaman K."/>
            <person name="Brown C.T."/>
            <person name="Hug L.A."/>
            <person name="Sharon I."/>
            <person name="Castelle C.J."/>
            <person name="Probst A.J."/>
            <person name="Thomas B.C."/>
            <person name="Singh A."/>
            <person name="Wilkins M.J."/>
            <person name="Karaoz U."/>
            <person name="Brodie E.L."/>
            <person name="Williams K.H."/>
            <person name="Hubbard S.S."/>
            <person name="Banfield J.F."/>
        </authorList>
    </citation>
    <scope>NUCLEOTIDE SEQUENCE [LARGE SCALE GENOMIC DNA]</scope>
</reference>
<name>A0A1F5E808_9BACT</name>
<dbReference type="Proteomes" id="UP000177006">
    <property type="component" value="Unassembled WGS sequence"/>
</dbReference>
<accession>A0A1F5E808</accession>